<feature type="compositionally biased region" description="Basic and acidic residues" evidence="1">
    <location>
        <begin position="25"/>
        <end position="60"/>
    </location>
</feature>
<protein>
    <submittedName>
        <fullName evidence="2">Uncharacterized protein</fullName>
    </submittedName>
</protein>
<dbReference type="Proteomes" id="UP001500493">
    <property type="component" value="Unassembled WGS sequence"/>
</dbReference>
<organism evidence="2 3">
    <name type="scientific">Leishmania shawi</name>
    <dbReference type="NCBI Taxonomy" id="5680"/>
    <lineage>
        <taxon>Eukaryota</taxon>
        <taxon>Discoba</taxon>
        <taxon>Euglenozoa</taxon>
        <taxon>Kinetoplastea</taxon>
        <taxon>Metakinetoplastina</taxon>
        <taxon>Trypanosomatida</taxon>
        <taxon>Trypanosomatidae</taxon>
        <taxon>Leishmaniinae</taxon>
        <taxon>Leishmania</taxon>
        <taxon>Leishmania guyanensis species complex</taxon>
    </lineage>
</organism>
<evidence type="ECO:0000256" key="1">
    <source>
        <dbReference type="SAM" id="MobiDB-lite"/>
    </source>
</evidence>
<name>A0AAW3BSH8_9TRYP</name>
<accession>A0AAW3BSH8</accession>
<evidence type="ECO:0000313" key="2">
    <source>
        <dbReference type="EMBL" id="KAL0525032.1"/>
    </source>
</evidence>
<dbReference type="AlphaFoldDB" id="A0AAW3BSH8"/>
<feature type="compositionally biased region" description="Basic and acidic residues" evidence="1">
    <location>
        <begin position="8"/>
        <end position="17"/>
    </location>
</feature>
<evidence type="ECO:0000313" key="3">
    <source>
        <dbReference type="Proteomes" id="UP001500493"/>
    </source>
</evidence>
<sequence>MGSACMRELTRPREFDTKALGLSGGKRDRANGGDHGHGNMDGGDHGHGNMGDGDHGHENMDGGAPNGD</sequence>
<reference evidence="2" key="1">
    <citation type="submission" date="2024-02" db="EMBL/GenBank/DDBJ databases">
        <title>FIRST GENOME SEQUENCES OF Leishmania (Viannia) shawi, Leishmania (Viannia) lindenbergi AND Leishmania (Viannia) utingensis.</title>
        <authorList>
            <person name="Resadore F."/>
            <person name="Custodio M.G.F."/>
            <person name="Boite M.C."/>
            <person name="Cupolillo E."/>
            <person name="Ferreira G.E.M."/>
        </authorList>
    </citation>
    <scope>NUCLEOTIDE SEQUENCE</scope>
    <source>
        <strain evidence="2">MHOM/BR/2013/18 LTA MLF</strain>
    </source>
</reference>
<proteinExistence type="predicted"/>
<dbReference type="EMBL" id="JBAMZJ010000025">
    <property type="protein sequence ID" value="KAL0525032.1"/>
    <property type="molecule type" value="Genomic_DNA"/>
</dbReference>
<gene>
    <name evidence="2" type="ORF">Q4I32_004057</name>
</gene>
<feature type="region of interest" description="Disordered" evidence="1">
    <location>
        <begin position="1"/>
        <end position="68"/>
    </location>
</feature>
<comment type="caution">
    <text evidence="2">The sequence shown here is derived from an EMBL/GenBank/DDBJ whole genome shotgun (WGS) entry which is preliminary data.</text>
</comment>